<dbReference type="EMBL" id="KK733789">
    <property type="protein sequence ID" value="KFQ99523.1"/>
    <property type="molecule type" value="Genomic_DNA"/>
</dbReference>
<reference evidence="10 11" key="1">
    <citation type="submission" date="2014-04" db="EMBL/GenBank/DDBJ databases">
        <title>Genome evolution of avian class.</title>
        <authorList>
            <person name="Zhang G."/>
            <person name="Li C."/>
        </authorList>
    </citation>
    <scope>NUCLEOTIDE SEQUENCE [LARGE SCALE GENOMIC DNA]</scope>
    <source>
        <strain evidence="10">BGI_N306</strain>
    </source>
</reference>
<evidence type="ECO:0000256" key="8">
    <source>
        <dbReference type="ARBA" id="ARBA00022918"/>
    </source>
</evidence>
<keyword evidence="5" id="KW-0540">Nuclease</keyword>
<evidence type="ECO:0000256" key="3">
    <source>
        <dbReference type="ARBA" id="ARBA00022679"/>
    </source>
</evidence>
<evidence type="ECO:0000256" key="6">
    <source>
        <dbReference type="ARBA" id="ARBA00022759"/>
    </source>
</evidence>
<keyword evidence="4" id="KW-0548">Nucleotidyltransferase</keyword>
<dbReference type="GO" id="GO:0035613">
    <property type="term" value="F:RNA stem-loop binding"/>
    <property type="evidence" value="ECO:0007669"/>
    <property type="project" value="TreeGrafter"/>
</dbReference>
<evidence type="ECO:0000256" key="5">
    <source>
        <dbReference type="ARBA" id="ARBA00022722"/>
    </source>
</evidence>
<dbReference type="InterPro" id="IPR043502">
    <property type="entry name" value="DNA/RNA_pol_sf"/>
</dbReference>
<dbReference type="Pfam" id="PF00078">
    <property type="entry name" value="RVT_1"/>
    <property type="match status" value="1"/>
</dbReference>
<dbReference type="AlphaFoldDB" id="A0A091V8V0"/>
<keyword evidence="8" id="KW-0695">RNA-directed DNA polymerase</keyword>
<dbReference type="Gene3D" id="3.30.70.270">
    <property type="match status" value="2"/>
</dbReference>
<name>A0A091V8V0_OPIHO</name>
<dbReference type="PANTHER" id="PTHR41694">
    <property type="entry name" value="ENDOGENOUS RETROVIRUS GROUP K MEMBER POL PROTEIN"/>
    <property type="match status" value="1"/>
</dbReference>
<dbReference type="PANTHER" id="PTHR41694:SF3">
    <property type="entry name" value="RNA-DIRECTED DNA POLYMERASE-RELATED"/>
    <property type="match status" value="1"/>
</dbReference>
<dbReference type="PROSITE" id="PS50878">
    <property type="entry name" value="RT_POL"/>
    <property type="match status" value="1"/>
</dbReference>
<evidence type="ECO:0000313" key="11">
    <source>
        <dbReference type="Proteomes" id="UP000053605"/>
    </source>
</evidence>
<dbReference type="Pfam" id="PF06817">
    <property type="entry name" value="RVT_thumb"/>
    <property type="match status" value="1"/>
</dbReference>
<comment type="similarity">
    <text evidence="1">Belongs to the beta type-B retroviral polymerase family. HERV class-II K(HML-2) pol subfamily.</text>
</comment>
<dbReference type="STRING" id="30419.A0A091V8V0"/>
<accession>A0A091V8V0</accession>
<evidence type="ECO:0000256" key="2">
    <source>
        <dbReference type="ARBA" id="ARBA00012180"/>
    </source>
</evidence>
<dbReference type="InterPro" id="IPR043128">
    <property type="entry name" value="Rev_trsase/Diguanyl_cyclase"/>
</dbReference>
<keyword evidence="3" id="KW-0808">Transferase</keyword>
<feature type="non-terminal residue" evidence="10">
    <location>
        <position position="1"/>
    </location>
</feature>
<feature type="non-terminal residue" evidence="10">
    <location>
        <position position="173"/>
    </location>
</feature>
<evidence type="ECO:0000256" key="1">
    <source>
        <dbReference type="ARBA" id="ARBA00010879"/>
    </source>
</evidence>
<sequence length="173" mass="19640">SPMICQIVVDAALKEVRKSYKQIYLHHYMDDILLAAETQNVLLTAFAKLESSLKIYGLQIAPEKVQTEQPWKYVGWKLFTSQVFPQPLRIVDQVITLHDLQKLLGTINWVQLLLGITTEELSPLFTLSKGDSDLLSSRKLMPEAKTVLQKVSDKIATSFASRINVKLPINLYI</sequence>
<evidence type="ECO:0000256" key="7">
    <source>
        <dbReference type="ARBA" id="ARBA00022801"/>
    </source>
</evidence>
<gene>
    <name evidence="10" type="ORF">N306_09305</name>
</gene>
<evidence type="ECO:0000259" key="9">
    <source>
        <dbReference type="PROSITE" id="PS50878"/>
    </source>
</evidence>
<keyword evidence="6" id="KW-0255">Endonuclease</keyword>
<organism evidence="10 11">
    <name type="scientific">Opisthocomus hoazin</name>
    <name type="common">Hoatzin</name>
    <name type="synonym">Phasianus hoazin</name>
    <dbReference type="NCBI Taxonomy" id="30419"/>
    <lineage>
        <taxon>Eukaryota</taxon>
        <taxon>Metazoa</taxon>
        <taxon>Chordata</taxon>
        <taxon>Craniata</taxon>
        <taxon>Vertebrata</taxon>
        <taxon>Euteleostomi</taxon>
        <taxon>Archelosauria</taxon>
        <taxon>Archosauria</taxon>
        <taxon>Dinosauria</taxon>
        <taxon>Saurischia</taxon>
        <taxon>Theropoda</taxon>
        <taxon>Coelurosauria</taxon>
        <taxon>Aves</taxon>
        <taxon>Neognathae</taxon>
        <taxon>Neoaves</taxon>
        <taxon>Opisthocomiformes</taxon>
        <taxon>Opisthocomidae</taxon>
        <taxon>Opisthocomus</taxon>
    </lineage>
</organism>
<keyword evidence="7" id="KW-0378">Hydrolase</keyword>
<dbReference type="Proteomes" id="UP000053605">
    <property type="component" value="Unassembled WGS sequence"/>
</dbReference>
<proteinExistence type="inferred from homology"/>
<dbReference type="InterPro" id="IPR010661">
    <property type="entry name" value="RVT_thumb"/>
</dbReference>
<dbReference type="EC" id="3.1.26.4" evidence="2"/>
<dbReference type="InterPro" id="IPR000477">
    <property type="entry name" value="RT_dom"/>
</dbReference>
<protein>
    <recommendedName>
        <fullName evidence="2">ribonuclease H</fullName>
        <ecNumber evidence="2">3.1.26.4</ecNumber>
    </recommendedName>
</protein>
<dbReference type="SUPFAM" id="SSF56672">
    <property type="entry name" value="DNA/RNA polymerases"/>
    <property type="match status" value="1"/>
</dbReference>
<keyword evidence="11" id="KW-1185">Reference proteome</keyword>
<evidence type="ECO:0000256" key="4">
    <source>
        <dbReference type="ARBA" id="ARBA00022695"/>
    </source>
</evidence>
<evidence type="ECO:0000313" key="10">
    <source>
        <dbReference type="EMBL" id="KFQ99523.1"/>
    </source>
</evidence>
<dbReference type="PhylomeDB" id="A0A091V8V0"/>
<dbReference type="GO" id="GO:0003964">
    <property type="term" value="F:RNA-directed DNA polymerase activity"/>
    <property type="evidence" value="ECO:0007669"/>
    <property type="project" value="UniProtKB-KW"/>
</dbReference>
<dbReference type="GO" id="GO:0004523">
    <property type="term" value="F:RNA-DNA hybrid ribonuclease activity"/>
    <property type="evidence" value="ECO:0007669"/>
    <property type="project" value="UniProtKB-EC"/>
</dbReference>
<feature type="domain" description="Reverse transcriptase" evidence="9">
    <location>
        <begin position="1"/>
        <end position="78"/>
    </location>
</feature>